<dbReference type="EMBL" id="BMXR01000017">
    <property type="protein sequence ID" value="GGX73247.1"/>
    <property type="molecule type" value="Genomic_DNA"/>
</dbReference>
<dbReference type="InterPro" id="IPR050356">
    <property type="entry name" value="SulA_CellDiv_inhibitor"/>
</dbReference>
<dbReference type="Pfam" id="PF00817">
    <property type="entry name" value="IMS"/>
    <property type="match status" value="1"/>
</dbReference>
<dbReference type="InterPro" id="IPR001126">
    <property type="entry name" value="UmuC"/>
</dbReference>
<evidence type="ECO:0000259" key="2">
    <source>
        <dbReference type="Pfam" id="PF00817"/>
    </source>
</evidence>
<dbReference type="InterPro" id="IPR043502">
    <property type="entry name" value="DNA/RNA_pol_sf"/>
</dbReference>
<reference evidence="3" key="2">
    <citation type="submission" date="2020-09" db="EMBL/GenBank/DDBJ databases">
        <authorList>
            <person name="Sun Q."/>
            <person name="Kim S."/>
        </authorList>
    </citation>
    <scope>NUCLEOTIDE SEQUENCE</scope>
    <source>
        <strain evidence="3">KCTC 22169</strain>
    </source>
</reference>
<dbReference type="Proteomes" id="UP000626148">
    <property type="component" value="Unassembled WGS sequence"/>
</dbReference>
<dbReference type="GO" id="GO:0006281">
    <property type="term" value="P:DNA repair"/>
    <property type="evidence" value="ECO:0007669"/>
    <property type="project" value="InterPro"/>
</dbReference>
<dbReference type="PANTHER" id="PTHR35369">
    <property type="entry name" value="BLR3025 PROTEIN-RELATED"/>
    <property type="match status" value="1"/>
</dbReference>
<dbReference type="CDD" id="cd03468">
    <property type="entry name" value="PolY_like"/>
    <property type="match status" value="1"/>
</dbReference>
<keyword evidence="4" id="KW-1185">Reference proteome</keyword>
<name>A0A918KT02_9GAMM</name>
<evidence type="ECO:0000313" key="4">
    <source>
        <dbReference type="Proteomes" id="UP000626148"/>
    </source>
</evidence>
<comment type="caution">
    <text evidence="3">The sequence shown here is derived from an EMBL/GenBank/DDBJ whole genome shotgun (WGS) entry which is preliminary data.</text>
</comment>
<dbReference type="SUPFAM" id="SSF56672">
    <property type="entry name" value="DNA/RNA polymerases"/>
    <property type="match status" value="1"/>
</dbReference>
<feature type="domain" description="UmuC" evidence="2">
    <location>
        <begin position="38"/>
        <end position="153"/>
    </location>
</feature>
<evidence type="ECO:0000313" key="3">
    <source>
        <dbReference type="EMBL" id="GGX73247.1"/>
    </source>
</evidence>
<protein>
    <recommendedName>
        <fullName evidence="2">UmuC domain-containing protein</fullName>
    </recommendedName>
</protein>
<dbReference type="PANTHER" id="PTHR35369:SF2">
    <property type="entry name" value="BLR3025 PROTEIN"/>
    <property type="match status" value="1"/>
</dbReference>
<gene>
    <name evidence="3" type="ORF">GCM10007392_45820</name>
</gene>
<proteinExistence type="predicted"/>
<keyword evidence="1" id="KW-0227">DNA damage</keyword>
<evidence type="ECO:0000256" key="1">
    <source>
        <dbReference type="ARBA" id="ARBA00022763"/>
    </source>
</evidence>
<reference evidence="3" key="1">
    <citation type="journal article" date="2014" name="Int. J. Syst. Evol. Microbiol.">
        <title>Complete genome sequence of Corynebacterium casei LMG S-19264T (=DSM 44701T), isolated from a smear-ripened cheese.</title>
        <authorList>
            <consortium name="US DOE Joint Genome Institute (JGI-PGF)"/>
            <person name="Walter F."/>
            <person name="Albersmeier A."/>
            <person name="Kalinowski J."/>
            <person name="Ruckert C."/>
        </authorList>
    </citation>
    <scope>NUCLEOTIDE SEQUENCE</scope>
    <source>
        <strain evidence="3">KCTC 22169</strain>
    </source>
</reference>
<sequence>MDSTRRLWLFIEFPALALEAWFGPDDPQRPPQLLLAGNGQSVLQCNAAATALGVREGMSTNTAYCLLESVEIAQYDAQLEREQLGRLALVLYRLCADIRLCPPSGMLLEIGSMLRLFGGLDAFLEQLWAHLHRSGYRYHCATGHTALAARLLARNRIALFSQDAVRIRAELDPLPVDALDLPIKDPAKLTRMGLTTYAQLRRAPRAELGYRFGPEMVRHLNALEQPDALGQRFTLPPHFNERLELLHEATQADGLLFPVKRLLVTLEAYLQARQQSIDSLHLKLEHREQPPTRLHVQAVRGAKTAQEWQHLVGLALERQPLPAPVLAVLVRAHRFHADAGQAGDLLGTAYPAADADRLLSLLVSRLGHDRVRTPMCGADPRPLQAGRLDPATEADRSVQSATFSRHHPVFLLPEPVAVRPGDYDWLSGPERIAPGDWLQPAPFRRDYFRAWHRQHQQLHWLARHDDRRWFLEGVFS</sequence>
<organism evidence="3 4">
    <name type="scientific">Saccharospirillum salsuginis</name>
    <dbReference type="NCBI Taxonomy" id="418750"/>
    <lineage>
        <taxon>Bacteria</taxon>
        <taxon>Pseudomonadati</taxon>
        <taxon>Pseudomonadota</taxon>
        <taxon>Gammaproteobacteria</taxon>
        <taxon>Oceanospirillales</taxon>
        <taxon>Saccharospirillaceae</taxon>
        <taxon>Saccharospirillum</taxon>
    </lineage>
</organism>
<dbReference type="RefSeq" id="WP_189613211.1">
    <property type="nucleotide sequence ID" value="NZ_BMXR01000017.1"/>
</dbReference>
<dbReference type="AlphaFoldDB" id="A0A918KT02"/>
<accession>A0A918KT02</accession>